<evidence type="ECO:0000259" key="5">
    <source>
        <dbReference type="Pfam" id="PF07631"/>
    </source>
</evidence>
<evidence type="ECO:0000259" key="3">
    <source>
        <dbReference type="Pfam" id="PF07626"/>
    </source>
</evidence>
<evidence type="ECO:0000259" key="6">
    <source>
        <dbReference type="Pfam" id="PF07637"/>
    </source>
</evidence>
<feature type="domain" description="DUF1595" evidence="6">
    <location>
        <begin position="176"/>
        <end position="237"/>
    </location>
</feature>
<evidence type="ECO:0000259" key="4">
    <source>
        <dbReference type="Pfam" id="PF07627"/>
    </source>
</evidence>
<feature type="compositionally biased region" description="Low complexity" evidence="1">
    <location>
        <begin position="51"/>
        <end position="64"/>
    </location>
</feature>
<dbReference type="InterPro" id="IPR013043">
    <property type="entry name" value="DUF1595"/>
</dbReference>
<evidence type="ECO:0000256" key="1">
    <source>
        <dbReference type="SAM" id="MobiDB-lite"/>
    </source>
</evidence>
<keyword evidence="8" id="KW-1185">Reference proteome</keyword>
<gene>
    <name evidence="7" type="ORF">POL58_45815</name>
</gene>
<dbReference type="RefSeq" id="WP_272009941.1">
    <property type="nucleotide sequence ID" value="NZ_JAQNDN010000027.1"/>
</dbReference>
<name>A0ABT5BLW3_9BACT</name>
<dbReference type="Pfam" id="PF07637">
    <property type="entry name" value="PSD5"/>
    <property type="match status" value="1"/>
</dbReference>
<dbReference type="PROSITE" id="PS51257">
    <property type="entry name" value="PROKAR_LIPOPROTEIN"/>
    <property type="match status" value="1"/>
</dbReference>
<dbReference type="EMBL" id="JAQNDN010000027">
    <property type="protein sequence ID" value="MDC0675146.1"/>
    <property type="molecule type" value="Genomic_DNA"/>
</dbReference>
<proteinExistence type="predicted"/>
<accession>A0ABT5BLW3</accession>
<feature type="domain" description="DUF1592" evidence="5">
    <location>
        <begin position="251"/>
        <end position="379"/>
    </location>
</feature>
<organism evidence="7 8">
    <name type="scientific">Nannocystis radixulma</name>
    <dbReference type="NCBI Taxonomy" id="2995305"/>
    <lineage>
        <taxon>Bacteria</taxon>
        <taxon>Pseudomonadati</taxon>
        <taxon>Myxococcota</taxon>
        <taxon>Polyangia</taxon>
        <taxon>Nannocystales</taxon>
        <taxon>Nannocystaceae</taxon>
        <taxon>Nannocystis</taxon>
    </lineage>
</organism>
<dbReference type="InterPro" id="IPR013036">
    <property type="entry name" value="DUF1587"/>
</dbReference>
<protein>
    <submittedName>
        <fullName evidence="7">DUF1592 domain-containing protein</fullName>
    </submittedName>
</protein>
<evidence type="ECO:0000313" key="7">
    <source>
        <dbReference type="EMBL" id="MDC0675146.1"/>
    </source>
</evidence>
<feature type="compositionally biased region" description="Low complexity" evidence="1">
    <location>
        <begin position="71"/>
        <end position="83"/>
    </location>
</feature>
<feature type="domain" description="DUF1585" evidence="2">
    <location>
        <begin position="514"/>
        <end position="583"/>
    </location>
</feature>
<evidence type="ECO:0000259" key="2">
    <source>
        <dbReference type="Pfam" id="PF07624"/>
    </source>
</evidence>
<dbReference type="InterPro" id="IPR013039">
    <property type="entry name" value="DUF1588"/>
</dbReference>
<feature type="compositionally biased region" description="Polar residues" evidence="1">
    <location>
        <begin position="41"/>
        <end position="50"/>
    </location>
</feature>
<dbReference type="InterPro" id="IPR013042">
    <property type="entry name" value="DUF1592"/>
</dbReference>
<dbReference type="Pfam" id="PF07624">
    <property type="entry name" value="PSD2"/>
    <property type="match status" value="1"/>
</dbReference>
<dbReference type="Pfam" id="PF07627">
    <property type="entry name" value="PSCyt3"/>
    <property type="match status" value="1"/>
</dbReference>
<sequence>MPRQRRFARAPSRPLGPGGIAALLTLSASLAGGCYQGLGQDQTAGTPTAPSSGDVTDTGGVDPTGSGGDPTDGTDPTDGGEAEFAPAPARLRLLLARQYTSSIAYLLGDAAAAKVQTPPDSAINGFESIGAAQLALNDQAIDTYEKSARAVAAAADDATLAAYHTCAPTGSDDEACHKEFVANFGRVAWRRSLTQVEIDRYGAVARDAALAFGSWELGREYAVAGLLQSPYFLYQVEVGEPDPDQPGQRVLTGVELATRMSFFLLDTTPTRELIDLGEGDGLVTSDDVRTVAWTMLETPAARAALGGFFAEVLRLRTLETLPKDPGTYPAWTPALGASMRDEVLRLIDDIAFTREADFREYLDAPYTYANGPLAALYGLIPDANALGDVWQKFDLPAEGKRGGLFGMGGFLAAYAHISSTSPTLRGKFVREVMMCQGIPAPPPDVVTELPVGDDYPTMRDRLAEHMTNPSCAPCHQLMDPIGFGLENFDGIGVFRLVENGVDLDTKSNLDSLGEFDGARELGSLLRQSPAVTRCLVRNLFRHATGHLELPGELGALEDLDASFEDNEYRMKELLAELVASPAFLRVGTPE</sequence>
<evidence type="ECO:0000313" key="8">
    <source>
        <dbReference type="Proteomes" id="UP001217838"/>
    </source>
</evidence>
<dbReference type="InterPro" id="IPR011478">
    <property type="entry name" value="DUF1585"/>
</dbReference>
<reference evidence="7 8" key="1">
    <citation type="submission" date="2022-11" db="EMBL/GenBank/DDBJ databases">
        <title>Minimal conservation of predation-associated metabolite biosynthetic gene clusters underscores biosynthetic potential of Myxococcota including descriptions for ten novel species: Archangium lansinium sp. nov., Myxococcus landrumus sp. nov., Nannocystis bai.</title>
        <authorList>
            <person name="Ahearne A."/>
            <person name="Stevens C."/>
            <person name="Dowd S."/>
        </authorList>
    </citation>
    <scope>NUCLEOTIDE SEQUENCE [LARGE SCALE GENOMIC DNA]</scope>
    <source>
        <strain evidence="7 8">NCELM</strain>
    </source>
</reference>
<dbReference type="Proteomes" id="UP001217838">
    <property type="component" value="Unassembled WGS sequence"/>
</dbReference>
<comment type="caution">
    <text evidence="7">The sequence shown here is derived from an EMBL/GenBank/DDBJ whole genome shotgun (WGS) entry which is preliminary data.</text>
</comment>
<feature type="domain" description="DUF1588" evidence="4">
    <location>
        <begin position="401"/>
        <end position="495"/>
    </location>
</feature>
<dbReference type="Pfam" id="PF07626">
    <property type="entry name" value="PSD3"/>
    <property type="match status" value="1"/>
</dbReference>
<feature type="region of interest" description="Disordered" evidence="1">
    <location>
        <begin position="41"/>
        <end position="83"/>
    </location>
</feature>
<dbReference type="Pfam" id="PF07631">
    <property type="entry name" value="PSD4"/>
    <property type="match status" value="1"/>
</dbReference>
<feature type="domain" description="DUF1587" evidence="3">
    <location>
        <begin position="92"/>
        <end position="155"/>
    </location>
</feature>